<dbReference type="EMBL" id="JAMGZK010000046">
    <property type="protein sequence ID" value="MCU6664688.1"/>
    <property type="molecule type" value="Genomic_DNA"/>
</dbReference>
<dbReference type="Gene3D" id="3.40.50.1000">
    <property type="entry name" value="HAD superfamily/HAD-like"/>
    <property type="match status" value="1"/>
</dbReference>
<evidence type="ECO:0000256" key="1">
    <source>
        <dbReference type="ARBA" id="ARBA00005199"/>
    </source>
</evidence>
<dbReference type="InterPro" id="IPR006379">
    <property type="entry name" value="HAD-SF_hydro_IIB"/>
</dbReference>
<evidence type="ECO:0000256" key="7">
    <source>
        <dbReference type="SAM" id="MobiDB-lite"/>
    </source>
</evidence>
<evidence type="ECO:0000313" key="8">
    <source>
        <dbReference type="EMBL" id="MCU6664688.1"/>
    </source>
</evidence>
<dbReference type="GO" id="GO:0004805">
    <property type="term" value="F:trehalose-phosphatase activity"/>
    <property type="evidence" value="ECO:0007669"/>
    <property type="project" value="UniProtKB-EC"/>
</dbReference>
<dbReference type="Gene3D" id="3.30.70.1020">
    <property type="entry name" value="Trehalose-6-phosphate phosphatase related protein, domain 2"/>
    <property type="match status" value="1"/>
</dbReference>
<dbReference type="InterPro" id="IPR003337">
    <property type="entry name" value="Trehalose_PPase"/>
</dbReference>
<organism evidence="8 9">
    <name type="scientific">Silvania hatchlandensis</name>
    <dbReference type="NCBI Taxonomy" id="2926469"/>
    <lineage>
        <taxon>Bacteria</taxon>
        <taxon>Pseudomonadati</taxon>
        <taxon>Pseudomonadota</taxon>
        <taxon>Gammaproteobacteria</taxon>
        <taxon>Enterobacterales</taxon>
        <taxon>Enterobacteriaceae</taxon>
        <taxon>Silvania</taxon>
    </lineage>
</organism>
<comment type="similarity">
    <text evidence="2 6">Belongs to the trehalose phosphatase family.</text>
</comment>
<keyword evidence="4 6" id="KW-0378">Hydrolase</keyword>
<comment type="cofactor">
    <cofactor evidence="6">
        <name>Mg(2+)</name>
        <dbReference type="ChEBI" id="CHEBI:18420"/>
    </cofactor>
</comment>
<dbReference type="Pfam" id="PF02358">
    <property type="entry name" value="Trehalose_PPase"/>
    <property type="match status" value="1"/>
</dbReference>
<evidence type="ECO:0000313" key="9">
    <source>
        <dbReference type="Proteomes" id="UP001063816"/>
    </source>
</evidence>
<dbReference type="EC" id="3.1.3.12" evidence="6"/>
<dbReference type="NCBIfam" id="TIGR01484">
    <property type="entry name" value="HAD-SF-IIB"/>
    <property type="match status" value="1"/>
</dbReference>
<accession>A0A9J6PZ07</accession>
<dbReference type="GO" id="GO:0000287">
    <property type="term" value="F:magnesium ion binding"/>
    <property type="evidence" value="ECO:0007669"/>
    <property type="project" value="UniProtKB-ARBA"/>
</dbReference>
<dbReference type="CDD" id="cd01627">
    <property type="entry name" value="HAD_TPP"/>
    <property type="match status" value="1"/>
</dbReference>
<comment type="function">
    <text evidence="6">Removes the phosphate from trehalose 6-phosphate to produce free trehalose.</text>
</comment>
<keyword evidence="9" id="KW-1185">Reference proteome</keyword>
<dbReference type="PANTHER" id="PTHR43768:SF3">
    <property type="entry name" value="TREHALOSE 6-PHOSPHATE PHOSPHATASE"/>
    <property type="match status" value="1"/>
</dbReference>
<comment type="catalytic activity">
    <reaction evidence="6">
        <text>alpha,alpha-trehalose 6-phosphate + H2O = alpha,alpha-trehalose + phosphate</text>
        <dbReference type="Rhea" id="RHEA:23420"/>
        <dbReference type="ChEBI" id="CHEBI:15377"/>
        <dbReference type="ChEBI" id="CHEBI:16551"/>
        <dbReference type="ChEBI" id="CHEBI:43474"/>
        <dbReference type="ChEBI" id="CHEBI:58429"/>
        <dbReference type="EC" id="3.1.3.12"/>
    </reaction>
</comment>
<dbReference type="RefSeq" id="WP_271282340.1">
    <property type="nucleotide sequence ID" value="NZ_JAMGZK010000046.1"/>
</dbReference>
<dbReference type="GO" id="GO:0005992">
    <property type="term" value="P:trehalose biosynthetic process"/>
    <property type="evidence" value="ECO:0007669"/>
    <property type="project" value="InterPro"/>
</dbReference>
<dbReference type="AlphaFoldDB" id="A0A9J6PZ07"/>
<dbReference type="NCBIfam" id="NF007560">
    <property type="entry name" value="PRK10187.1"/>
    <property type="match status" value="1"/>
</dbReference>
<reference evidence="8" key="1">
    <citation type="submission" date="2022-05" db="EMBL/GenBank/DDBJ databases">
        <title>Description of a novel species of Leclercia; Leclercia tamurae and the Proposal for a Novel Genus Silvania gen. nov. Containing Two Novel Species Silvania hatchlandensis sp. nov. and Silvania confinis sp. nov. Isolated from the Rhizosphere of Oak.</title>
        <authorList>
            <person name="Maddock D.W."/>
            <person name="Brady C.L."/>
            <person name="Denman S."/>
            <person name="Arnold D."/>
        </authorList>
    </citation>
    <scope>NUCLEOTIDE SEQUENCE</scope>
    <source>
        <strain evidence="8">H19S6</strain>
    </source>
</reference>
<dbReference type="Proteomes" id="UP001063816">
    <property type="component" value="Unassembled WGS sequence"/>
</dbReference>
<comment type="caution">
    <text evidence="8">The sequence shown here is derived from an EMBL/GenBank/DDBJ whole genome shotgun (WGS) entry which is preliminary data.</text>
</comment>
<dbReference type="NCBIfam" id="TIGR00685">
    <property type="entry name" value="T6PP"/>
    <property type="match status" value="1"/>
</dbReference>
<dbReference type="SUPFAM" id="SSF56784">
    <property type="entry name" value="HAD-like"/>
    <property type="match status" value="1"/>
</dbReference>
<comment type="pathway">
    <text evidence="1 6">Glycan biosynthesis; trehalose biosynthesis.</text>
</comment>
<name>A0A9J6PZ07_9ENTR</name>
<evidence type="ECO:0000256" key="2">
    <source>
        <dbReference type="ARBA" id="ARBA00008770"/>
    </source>
</evidence>
<proteinExistence type="inferred from homology"/>
<evidence type="ECO:0000256" key="4">
    <source>
        <dbReference type="ARBA" id="ARBA00022801"/>
    </source>
</evidence>
<evidence type="ECO:0000256" key="3">
    <source>
        <dbReference type="ARBA" id="ARBA00022723"/>
    </source>
</evidence>
<protein>
    <recommendedName>
        <fullName evidence="6">Trehalose 6-phosphate phosphatase</fullName>
        <ecNumber evidence="6">3.1.3.12</ecNumber>
    </recommendedName>
</protein>
<evidence type="ECO:0000256" key="6">
    <source>
        <dbReference type="RuleBase" id="RU361117"/>
    </source>
</evidence>
<evidence type="ECO:0000256" key="5">
    <source>
        <dbReference type="ARBA" id="ARBA00022842"/>
    </source>
</evidence>
<dbReference type="InterPro" id="IPR023214">
    <property type="entry name" value="HAD_sf"/>
</dbReference>
<keyword evidence="5 6" id="KW-0460">Magnesium</keyword>
<dbReference type="InterPro" id="IPR036412">
    <property type="entry name" value="HAD-like_sf"/>
</dbReference>
<dbReference type="PANTHER" id="PTHR43768">
    <property type="entry name" value="TREHALOSE 6-PHOSPHATE PHOSPHATASE"/>
    <property type="match status" value="1"/>
</dbReference>
<keyword evidence="3 6" id="KW-0479">Metal-binding</keyword>
<feature type="region of interest" description="Disordered" evidence="7">
    <location>
        <begin position="248"/>
        <end position="268"/>
    </location>
</feature>
<dbReference type="InterPro" id="IPR044651">
    <property type="entry name" value="OTSB-like"/>
</dbReference>
<sequence>MADTLTSPPLLSDDFAWFFDLDGTLATIRPHPDEVAVPDDVLHALNQLSLLNQGALALISGRSMAELDKLAEPYRFPLAGVHGAERRDIHGHTHIVTLPQELVQTLHAQLATALSWLPGTELEAKGMAFALHYRQAPQYQPQVQALAEQVVRDNPQLSLQPGKCVVEIKPRGIHKGEAISAFMHEAPFAGRTPVFFGDDLTDEHGFEVVNQLKGVSVKVGAGETKASWRLATVPDVWEWIIKAANHQQEKQIAQTNRRTEYGSLDRSL</sequence>
<gene>
    <name evidence="8" type="primary">otsB</name>
    <name evidence="8" type="ORF">M8014_10100</name>
</gene>